<evidence type="ECO:0000313" key="2">
    <source>
        <dbReference type="EMBL" id="TGG94920.1"/>
    </source>
</evidence>
<protein>
    <submittedName>
        <fullName evidence="2">Uncharacterized protein</fullName>
    </submittedName>
</protein>
<accession>A0A4Z0WD13</accession>
<reference evidence="2 3" key="1">
    <citation type="submission" date="2019-04" db="EMBL/GenBank/DDBJ databases">
        <title>Natronospirillum operosus gen. nov., sp. nov., a haloalkaliphilic satellite isolated from decaying biomass of laboratory culture of cyanobacterium Geitlerinema sp. and proposal of Natronospirillaceae fam. nov. and Saccharospirillaceae fam. nov.</title>
        <authorList>
            <person name="Kevbrin V."/>
            <person name="Boltyanskaya Y."/>
            <person name="Koziaeva V."/>
            <person name="Grouzdev D.S."/>
            <person name="Park M."/>
            <person name="Cho J."/>
        </authorList>
    </citation>
    <scope>NUCLEOTIDE SEQUENCE [LARGE SCALE GENOMIC DNA]</scope>
    <source>
        <strain evidence="2 3">G-116</strain>
    </source>
</reference>
<dbReference type="SUPFAM" id="SSF102405">
    <property type="entry name" value="MCP/YpsA-like"/>
    <property type="match status" value="1"/>
</dbReference>
<gene>
    <name evidence="2" type="ORF">E4656_00365</name>
</gene>
<keyword evidence="3" id="KW-1185">Reference proteome</keyword>
<keyword evidence="1" id="KW-0812">Transmembrane</keyword>
<feature type="transmembrane region" description="Helical" evidence="1">
    <location>
        <begin position="420"/>
        <end position="442"/>
    </location>
</feature>
<dbReference type="RefSeq" id="WP_135480156.1">
    <property type="nucleotide sequence ID" value="NZ_SRMF01000001.1"/>
</dbReference>
<evidence type="ECO:0000256" key="1">
    <source>
        <dbReference type="SAM" id="Phobius"/>
    </source>
</evidence>
<dbReference type="AlphaFoldDB" id="A0A4Z0WD13"/>
<feature type="transmembrane region" description="Helical" evidence="1">
    <location>
        <begin position="591"/>
        <end position="609"/>
    </location>
</feature>
<name>A0A4Z0WD13_9GAMM</name>
<feature type="transmembrane region" description="Helical" evidence="1">
    <location>
        <begin position="448"/>
        <end position="469"/>
    </location>
</feature>
<feature type="transmembrane region" description="Helical" evidence="1">
    <location>
        <begin position="615"/>
        <end position="633"/>
    </location>
</feature>
<proteinExistence type="predicted"/>
<organism evidence="2 3">
    <name type="scientific">Natronospirillum operosum</name>
    <dbReference type="NCBI Taxonomy" id="2759953"/>
    <lineage>
        <taxon>Bacteria</taxon>
        <taxon>Pseudomonadati</taxon>
        <taxon>Pseudomonadota</taxon>
        <taxon>Gammaproteobacteria</taxon>
        <taxon>Oceanospirillales</taxon>
        <taxon>Natronospirillaceae</taxon>
        <taxon>Natronospirillum</taxon>
    </lineage>
</organism>
<dbReference type="Proteomes" id="UP000297475">
    <property type="component" value="Unassembled WGS sequence"/>
</dbReference>
<evidence type="ECO:0000313" key="3">
    <source>
        <dbReference type="Proteomes" id="UP000297475"/>
    </source>
</evidence>
<dbReference type="OrthoDB" id="2968017at2"/>
<dbReference type="EMBL" id="SRMF01000001">
    <property type="protein sequence ID" value="TGG94920.1"/>
    <property type="molecule type" value="Genomic_DNA"/>
</dbReference>
<comment type="caution">
    <text evidence="2">The sequence shown here is derived from an EMBL/GenBank/DDBJ whole genome shotgun (WGS) entry which is preliminary data.</text>
</comment>
<keyword evidence="1" id="KW-1133">Transmembrane helix</keyword>
<sequence length="715" mass="80684">MPQENSAMDSSMEPGRDAFLPAFSVMVTGHRGPRLRRLDPDGPAPALRDTLQQVLTALRIGAGRAFDAGDAIYGRADPIYRLFTGVATGADELAAQVADAAGFRLNVIAPGRAADSGYTEPEPRRAIALGMRPTSENQRKLRQSDYSLRDDLTLCFADVLVAIWDGREPFPMRSGTSLAVKTALLRRTPVIWLQPHADGQPPEVRVTDPQRLTDTALTEIDVLGATPDLIARLFVTLEPDSAAFERLLDTWLLNLLAPFATTLEADNAERRLRERIARQHSLLGFVQAWGRYLLRRPGGRRAARPLSLLAWLQGTLLWLRVMLNPPQPSPELQVLEYLTLSVPAPRWQDRLVSRLHYGLAGLVKTTPAEAWQRFLRGSELARLDARPGPESPIREQFLPAYFAFGEAQARRCAQRYRDDTWLIFYAAAMAVFCAVAGALYLWPASVAGWGLTWVLLEFLLLRLIVGKVLQSRFRGWHRRWMGYRYMTEQLRVLRLGFPLLILPDSMRQTLWEPGPSAEQPMRLLHPESWVLQRILVAEGLPRSAARKPWFRITHHNEAILQVSRHALAENERYFYWVHHTLHQDHHRLHRFSLALFALTFAAVLSHFVFTLPGVLFFTAFFPAWGAAIHGILSQNEVVRVSAMAQQTLHRLRTLDTALSVHKTVTDSGIRISNDAEAWARTQELRGLVSAVADTLETENRQWVTLLQHNEPDLPG</sequence>
<dbReference type="Gene3D" id="3.40.50.450">
    <property type="match status" value="1"/>
</dbReference>
<keyword evidence="1" id="KW-0472">Membrane</keyword>